<dbReference type="EMBL" id="SWFT01000050">
    <property type="protein sequence ID" value="KAA8905194.1"/>
    <property type="molecule type" value="Genomic_DNA"/>
</dbReference>
<evidence type="ECO:0000313" key="3">
    <source>
        <dbReference type="EMBL" id="KAA8905194.1"/>
    </source>
</evidence>
<keyword evidence="2" id="KW-0732">Signal</keyword>
<dbReference type="OrthoDB" id="2527403at2759"/>
<dbReference type="InterPro" id="IPR018803">
    <property type="entry name" value="Ish1/Msc1-like"/>
</dbReference>
<evidence type="ECO:0000313" key="4">
    <source>
        <dbReference type="Proteomes" id="UP000449547"/>
    </source>
</evidence>
<feature type="chain" id="PRO_5024954866" description="Meiotic sister chromatid recombination protein 1" evidence="2">
    <location>
        <begin position="16"/>
        <end position="996"/>
    </location>
</feature>
<dbReference type="Gene3D" id="1.20.120.20">
    <property type="entry name" value="Apolipoprotein"/>
    <property type="match status" value="1"/>
</dbReference>
<feature type="signal peptide" evidence="2">
    <location>
        <begin position="1"/>
        <end position="15"/>
    </location>
</feature>
<gene>
    <name evidence="3" type="ORF">DIURU_001622</name>
</gene>
<keyword evidence="4" id="KW-1185">Reference proteome</keyword>
<dbReference type="OMA" id="REWLYLH"/>
<comment type="caution">
    <text evidence="3">The sequence shown here is derived from an EMBL/GenBank/DDBJ whole genome shotgun (WGS) entry which is preliminary data.</text>
</comment>
<dbReference type="RefSeq" id="XP_034013580.1">
    <property type="nucleotide sequence ID" value="XM_034154186.1"/>
</dbReference>
<keyword evidence="1" id="KW-0175">Coiled coil</keyword>
<feature type="coiled-coil region" evidence="1">
    <location>
        <begin position="452"/>
        <end position="479"/>
    </location>
</feature>
<evidence type="ECO:0000256" key="2">
    <source>
        <dbReference type="SAM" id="SignalP"/>
    </source>
</evidence>
<sequence>MKLNWLLGILPIVAANFDDWSKADLTQFLEDRNVTVQKGDDLVQLAEEELNKLRQSHRVEVDVNDENQQHVLDLATDPHVDLNDLPYQNWQFLVYEKGDGSVADWLFDTWSNAELKRFLKENHVKTNASNKKDLIKAIQDNWSKIVAKHQSSGKYPGRWIYKGWSIGDLRRWLDNFEVEYSKDDNKDALIDKINSISYYAAKEVDDSKQSLFDSIGLADADIFDSSGNIKATFWDSWSVDQLRDWLWYHGYLGSSGYDDTTNLNKLKKQAAQYGDEMKSDIESWVNSTKDKVDPYLQKGKETVTDAINDTFLVGVDKWSKKRLRQFLSSRGVKTSPFASKAQLLDAVKKNRNLPLTEKAKNNFEWLVGSVDTPFLGNWVKQKTGASGNSRPDILQKLSDYLSGGNSQKESFKEQIKYYRPDYESFHHKIEYHVEHEKDVVESDVKRAYEAAVRYYDETVKDIESKIDEAEDDIDEVLQDIQDSAVHYSYKVYDSLASGAKEVGDTINDIHQAVKDFGTQLSDYLIELREDAKEKWYDAKYDGEHNIKLADSKARQHAKDVKNNAQDAWDETKVKAQHHAHQADSYLTQLYNWLLGRVYQFLGLAHHDLYRVERDRKYWSSIAKKSGSSFASVASKSGEWYADAYFSALSKSGHSAANEAMKTGNKYYKDAKKSGESFASLASKSGAWYADAFYSVASESGESAASQALQTGQKIYEQAKKSGEEVLSRLSDDAEYWKSVASKSGHSFASLASQEGEQFASLASKSGEWYARAFYSAASESGESFASEAMKTGHSIYEDAKSKADKALSHVSAKNEEAKSKLSKDADYWASVASKSGKSYASVASKSGEWYASAFFSVASRDGEAAASEALKAGNKIYEDAKAAAETAADDIGSIISDAGEKGYQYLQSSWESLTDSLENADLITYLQSFGYNYSFLKKLDRRHLKRLAKYQSDVFYGQTKDSWDLSIRKAISGAEDSLMKKLGIKHETWWDSVKLW</sequence>
<protein>
    <recommendedName>
        <fullName evidence="5">Meiotic sister chromatid recombination protein 1</fullName>
    </recommendedName>
</protein>
<dbReference type="Pfam" id="PF10281">
    <property type="entry name" value="Ish1"/>
    <property type="match status" value="2"/>
</dbReference>
<evidence type="ECO:0008006" key="5">
    <source>
        <dbReference type="Google" id="ProtNLM"/>
    </source>
</evidence>
<reference evidence="3 4" key="1">
    <citation type="submission" date="2019-07" db="EMBL/GenBank/DDBJ databases">
        <title>Genome assembly of two rare yeast pathogens: Diutina rugosa and Trichomonascus ciferrii.</title>
        <authorList>
            <person name="Mixao V."/>
            <person name="Saus E."/>
            <person name="Hansen A."/>
            <person name="Lass-Flor C."/>
            <person name="Gabaldon T."/>
        </authorList>
    </citation>
    <scope>NUCLEOTIDE SEQUENCE [LARGE SCALE GENOMIC DNA]</scope>
    <source>
        <strain evidence="3 4">CBS 613</strain>
    </source>
</reference>
<organism evidence="3 4">
    <name type="scientific">Diutina rugosa</name>
    <name type="common">Yeast</name>
    <name type="synonym">Candida rugosa</name>
    <dbReference type="NCBI Taxonomy" id="5481"/>
    <lineage>
        <taxon>Eukaryota</taxon>
        <taxon>Fungi</taxon>
        <taxon>Dikarya</taxon>
        <taxon>Ascomycota</taxon>
        <taxon>Saccharomycotina</taxon>
        <taxon>Pichiomycetes</taxon>
        <taxon>Debaryomycetaceae</taxon>
        <taxon>Diutina</taxon>
    </lineage>
</organism>
<dbReference type="AlphaFoldDB" id="A0A642UTH2"/>
<proteinExistence type="predicted"/>
<dbReference type="SUPFAM" id="SSF58113">
    <property type="entry name" value="Apolipoprotein A-I"/>
    <property type="match status" value="1"/>
</dbReference>
<dbReference type="VEuPathDB" id="FungiDB:DIURU_001622"/>
<evidence type="ECO:0000256" key="1">
    <source>
        <dbReference type="SAM" id="Coils"/>
    </source>
</evidence>
<dbReference type="GeneID" id="54780275"/>
<accession>A0A642UTH2</accession>
<name>A0A642UTH2_DIURU</name>
<dbReference type="Proteomes" id="UP000449547">
    <property type="component" value="Unassembled WGS sequence"/>
</dbReference>